<dbReference type="GO" id="GO:0031515">
    <property type="term" value="C:tRNA (m1A) methyltransferase complex"/>
    <property type="evidence" value="ECO:0007669"/>
    <property type="project" value="UniProtKB-UniRule"/>
</dbReference>
<dbReference type="EC" id="2.1.1.220" evidence="2 9"/>
<reference evidence="13" key="1">
    <citation type="journal article" date="2023" name="BMC Genomics">
        <title>Chromosome-level genome assemblies of Cutaneotrichosporon spp. (Trichosporonales, Basidiomycota) reveal imbalanced evolution between nucleotide sequences and chromosome synteny.</title>
        <authorList>
            <person name="Kobayashi Y."/>
            <person name="Kayamori A."/>
            <person name="Aoki K."/>
            <person name="Shiwa Y."/>
            <person name="Matsutani M."/>
            <person name="Fujita N."/>
            <person name="Sugita T."/>
            <person name="Iwasaki W."/>
            <person name="Tanaka N."/>
            <person name="Takashima M."/>
        </authorList>
    </citation>
    <scope>NUCLEOTIDE SEQUENCE</scope>
    <source>
        <strain evidence="13">HIS016</strain>
    </source>
</reference>
<comment type="function">
    <text evidence="9">Catalytic subunit of tRNA (adenine-N(1)-)-methyltransferase, which catalyzes the formation of N(1)-methyladenine at position 58 (m1A58) in initiator methionyl-tRNA.</text>
</comment>
<keyword evidence="6 9" id="KW-0949">S-adenosyl-L-methionine</keyword>
<proteinExistence type="inferred from homology"/>
<keyword evidence="5 9" id="KW-0808">Transferase</keyword>
<dbReference type="PIRSF" id="PIRSF017269">
    <property type="entry name" value="GCD14"/>
    <property type="match status" value="1"/>
</dbReference>
<evidence type="ECO:0000256" key="5">
    <source>
        <dbReference type="ARBA" id="ARBA00022679"/>
    </source>
</evidence>
<feature type="compositionally biased region" description="Basic and acidic residues" evidence="11">
    <location>
        <begin position="318"/>
        <end position="341"/>
    </location>
</feature>
<dbReference type="GO" id="GO:0030488">
    <property type="term" value="P:tRNA methylation"/>
    <property type="evidence" value="ECO:0007669"/>
    <property type="project" value="InterPro"/>
</dbReference>
<dbReference type="GO" id="GO:0005634">
    <property type="term" value="C:nucleus"/>
    <property type="evidence" value="ECO:0007669"/>
    <property type="project" value="UniProtKB-SubCell"/>
</dbReference>
<name>A0AAD3TPI7_9TREE</name>
<dbReference type="InterPro" id="IPR014816">
    <property type="entry name" value="tRNA_MeTrfase_Gcd14"/>
</dbReference>
<dbReference type="AlphaFoldDB" id="A0AAD3TPI7"/>
<dbReference type="FunFam" id="3.40.50.150:FF:000247">
    <property type="entry name" value="tRNA (adenine(58)-N(1))-methyltransferase catalytic subunit TRM61"/>
    <property type="match status" value="1"/>
</dbReference>
<feature type="compositionally biased region" description="Basic and acidic residues" evidence="11">
    <location>
        <begin position="268"/>
        <end position="292"/>
    </location>
</feature>
<dbReference type="GO" id="GO:0160107">
    <property type="term" value="F:tRNA (adenine(58)-N1)-methyltransferase activity"/>
    <property type="evidence" value="ECO:0007669"/>
    <property type="project" value="UniProtKB-EC"/>
</dbReference>
<dbReference type="EMBL" id="BTCM01000001">
    <property type="protein sequence ID" value="GMK54407.1"/>
    <property type="molecule type" value="Genomic_DNA"/>
</dbReference>
<dbReference type="CDD" id="cd02440">
    <property type="entry name" value="AdoMet_MTases"/>
    <property type="match status" value="1"/>
</dbReference>
<evidence type="ECO:0000256" key="7">
    <source>
        <dbReference type="ARBA" id="ARBA00022694"/>
    </source>
</evidence>
<keyword evidence="14" id="KW-1185">Reference proteome</keyword>
<dbReference type="SUPFAM" id="SSF53335">
    <property type="entry name" value="S-adenosyl-L-methionine-dependent methyltransferases"/>
    <property type="match status" value="1"/>
</dbReference>
<evidence type="ECO:0000256" key="2">
    <source>
        <dbReference type="ARBA" id="ARBA00012796"/>
    </source>
</evidence>
<feature type="binding site" evidence="10">
    <location>
        <position position="182"/>
    </location>
    <ligand>
        <name>S-adenosyl-L-methionine</name>
        <dbReference type="ChEBI" id="CHEBI:59789"/>
    </ligand>
</feature>
<feature type="region of interest" description="Disordered" evidence="11">
    <location>
        <begin position="247"/>
        <end position="359"/>
    </location>
</feature>
<feature type="compositionally biased region" description="Acidic residues" evidence="11">
    <location>
        <begin position="305"/>
        <end position="317"/>
    </location>
</feature>
<dbReference type="InterPro" id="IPR049470">
    <property type="entry name" value="TRM61_C"/>
</dbReference>
<keyword evidence="8 9" id="KW-0539">Nucleus</keyword>
<evidence type="ECO:0000313" key="13">
    <source>
        <dbReference type="EMBL" id="GMK54407.1"/>
    </source>
</evidence>
<dbReference type="PANTHER" id="PTHR12133:SF2">
    <property type="entry name" value="TRNA (ADENINE(58)-N(1))-METHYLTRANSFERASE CATALYTIC SUBUNIT TRMT61A"/>
    <property type="match status" value="1"/>
</dbReference>
<reference evidence="13" key="2">
    <citation type="submission" date="2023-06" db="EMBL/GenBank/DDBJ databases">
        <authorList>
            <person name="Kobayashi Y."/>
            <person name="Kayamori A."/>
            <person name="Aoki K."/>
            <person name="Shiwa Y."/>
            <person name="Fujita N."/>
            <person name="Sugita T."/>
            <person name="Iwasaki W."/>
            <person name="Tanaka N."/>
            <person name="Takashima M."/>
        </authorList>
    </citation>
    <scope>NUCLEOTIDE SEQUENCE</scope>
    <source>
        <strain evidence="13">HIS016</strain>
    </source>
</reference>
<evidence type="ECO:0000256" key="1">
    <source>
        <dbReference type="ARBA" id="ARBA00004123"/>
    </source>
</evidence>
<keyword evidence="7 9" id="KW-0819">tRNA processing</keyword>
<dbReference type="Proteomes" id="UP001222932">
    <property type="component" value="Unassembled WGS sequence"/>
</dbReference>
<sequence length="419" mass="46336">MDPMFHSRETIQEGDVVIIFMSRDNMTSITVTKGQTFHNKFGKYSHDGMIGIKFGSKMHSPPPQSGYIHLLRPTPELWTLSLPHRTQILYMTDIAYITMRLGVRVGGKVIEAGTGSGSMTHSLSRTVGKRGKVHSFEYHKSRFEKASEEFVEHGLQNIQLQHRNVCKDGFGDVGDVEAIFLDLPAPWEAIPHAAEVLNPNVITRICCFSPCLEQVLKTVTALRDGGFSDISTQEVLTRTYDLMMPPPPGSHHLKSVSSITQRLRSHEKRKEERRVIQMRNAREKVRLAKEAAEAEEAAAASEAAAGEEMEVDGDTAEPSEKRKQPDSGDPEPTAKKVRTEASETVPEEAAEDESEALYDEPEVAWSSMVLTKPSPEMQGHTSYLTFATLYPASIRAMISAQVDTTAFPTRAASPAAVGE</sequence>
<dbReference type="PROSITE" id="PS51620">
    <property type="entry name" value="SAM_TRM61"/>
    <property type="match status" value="1"/>
</dbReference>
<evidence type="ECO:0000313" key="14">
    <source>
        <dbReference type="Proteomes" id="UP001222932"/>
    </source>
</evidence>
<dbReference type="PANTHER" id="PTHR12133">
    <property type="entry name" value="TRNA (ADENINE(58)-N(1))-METHYLTRANSFERASE"/>
    <property type="match status" value="1"/>
</dbReference>
<protein>
    <recommendedName>
        <fullName evidence="3 9">tRNA (adenine(58)-N(1))-methyltransferase catalytic subunit TRM61</fullName>
        <ecNumber evidence="2 9">2.1.1.220</ecNumber>
    </recommendedName>
</protein>
<dbReference type="Pfam" id="PF08704">
    <property type="entry name" value="GCD14"/>
    <property type="match status" value="1"/>
</dbReference>
<evidence type="ECO:0000256" key="6">
    <source>
        <dbReference type="ARBA" id="ARBA00022691"/>
    </source>
</evidence>
<dbReference type="InterPro" id="IPR029063">
    <property type="entry name" value="SAM-dependent_MTases_sf"/>
</dbReference>
<comment type="caution">
    <text evidence="13">The sequence shown here is derived from an EMBL/GenBank/DDBJ whole genome shotgun (WGS) entry which is preliminary data.</text>
</comment>
<gene>
    <name evidence="13" type="primary">TRM61</name>
    <name evidence="13" type="ORF">CspeluHIS016_0109930</name>
</gene>
<comment type="similarity">
    <text evidence="9">Belongs to the class I-like SAM-binding methyltransferase superfamily. TRM61 family.</text>
</comment>
<comment type="catalytic activity">
    <reaction evidence="9">
        <text>adenosine(58) in tRNA + S-adenosyl-L-methionine = N(1)-methyladenosine(58) in tRNA + S-adenosyl-L-homocysteine + H(+)</text>
        <dbReference type="Rhea" id="RHEA:43152"/>
        <dbReference type="Rhea" id="RHEA-COMP:10365"/>
        <dbReference type="Rhea" id="RHEA-COMP:10366"/>
        <dbReference type="ChEBI" id="CHEBI:15378"/>
        <dbReference type="ChEBI" id="CHEBI:57856"/>
        <dbReference type="ChEBI" id="CHEBI:59789"/>
        <dbReference type="ChEBI" id="CHEBI:74411"/>
        <dbReference type="ChEBI" id="CHEBI:74491"/>
        <dbReference type="EC" id="2.1.1.220"/>
    </reaction>
</comment>
<feature type="binding site" evidence="10">
    <location>
        <position position="137"/>
    </location>
    <ligand>
        <name>S-adenosyl-L-methionine</name>
        <dbReference type="ChEBI" id="CHEBI:59789"/>
    </ligand>
</feature>
<dbReference type="Gene3D" id="3.40.50.150">
    <property type="entry name" value="Vaccinia Virus protein VP39"/>
    <property type="match status" value="1"/>
</dbReference>
<evidence type="ECO:0000256" key="4">
    <source>
        <dbReference type="ARBA" id="ARBA00022603"/>
    </source>
</evidence>
<evidence type="ECO:0000256" key="8">
    <source>
        <dbReference type="ARBA" id="ARBA00023242"/>
    </source>
</evidence>
<evidence type="ECO:0000256" key="10">
    <source>
        <dbReference type="PIRSR" id="PIRSR017269-1"/>
    </source>
</evidence>
<feature type="compositionally biased region" description="Acidic residues" evidence="11">
    <location>
        <begin position="345"/>
        <end position="359"/>
    </location>
</feature>
<organism evidence="13 14">
    <name type="scientific">Cutaneotrichosporon spelunceum</name>
    <dbReference type="NCBI Taxonomy" id="1672016"/>
    <lineage>
        <taxon>Eukaryota</taxon>
        <taxon>Fungi</taxon>
        <taxon>Dikarya</taxon>
        <taxon>Basidiomycota</taxon>
        <taxon>Agaricomycotina</taxon>
        <taxon>Tremellomycetes</taxon>
        <taxon>Trichosporonales</taxon>
        <taxon>Trichosporonaceae</taxon>
        <taxon>Cutaneotrichosporon</taxon>
    </lineage>
</organism>
<evidence type="ECO:0000256" key="3">
    <source>
        <dbReference type="ARBA" id="ARBA00015963"/>
    </source>
</evidence>
<comment type="subcellular location">
    <subcellularLocation>
        <location evidence="1 9">Nucleus</location>
    </subcellularLocation>
</comment>
<dbReference type="Gene3D" id="3.10.330.20">
    <property type="match status" value="1"/>
</dbReference>
<accession>A0AAD3TPI7</accession>
<evidence type="ECO:0000259" key="12">
    <source>
        <dbReference type="Pfam" id="PF08704"/>
    </source>
</evidence>
<keyword evidence="4 9" id="KW-0489">Methyltransferase</keyword>
<evidence type="ECO:0000256" key="11">
    <source>
        <dbReference type="SAM" id="MobiDB-lite"/>
    </source>
</evidence>
<evidence type="ECO:0000256" key="9">
    <source>
        <dbReference type="PIRNR" id="PIRNR017269"/>
    </source>
</evidence>
<feature type="domain" description="tRNA (adenine(58)-N(1))-methyltransferase catalytic subunit TRM61 C-terminal" evidence="12">
    <location>
        <begin position="66"/>
        <end position="388"/>
    </location>
</feature>